<accession>A0A4S4EIS1</accession>
<keyword evidence="1" id="KW-0732">Signal</keyword>
<feature type="chain" id="PRO_5020511487" evidence="1">
    <location>
        <begin position="22"/>
        <end position="162"/>
    </location>
</feature>
<keyword evidence="3" id="KW-1185">Reference proteome</keyword>
<dbReference type="EMBL" id="SDRB02004429">
    <property type="protein sequence ID" value="THG15855.1"/>
    <property type="molecule type" value="Genomic_DNA"/>
</dbReference>
<organism evidence="2 3">
    <name type="scientific">Camellia sinensis var. sinensis</name>
    <name type="common">China tea</name>
    <dbReference type="NCBI Taxonomy" id="542762"/>
    <lineage>
        <taxon>Eukaryota</taxon>
        <taxon>Viridiplantae</taxon>
        <taxon>Streptophyta</taxon>
        <taxon>Embryophyta</taxon>
        <taxon>Tracheophyta</taxon>
        <taxon>Spermatophyta</taxon>
        <taxon>Magnoliopsida</taxon>
        <taxon>eudicotyledons</taxon>
        <taxon>Gunneridae</taxon>
        <taxon>Pentapetalae</taxon>
        <taxon>asterids</taxon>
        <taxon>Ericales</taxon>
        <taxon>Theaceae</taxon>
        <taxon>Camellia</taxon>
    </lineage>
</organism>
<name>A0A4S4EIS1_CAMSN</name>
<proteinExistence type="predicted"/>
<dbReference type="Proteomes" id="UP000306102">
    <property type="component" value="Unassembled WGS sequence"/>
</dbReference>
<dbReference type="AlphaFoldDB" id="A0A4S4EIS1"/>
<protein>
    <submittedName>
        <fullName evidence="2">Uncharacterized protein</fullName>
    </submittedName>
</protein>
<evidence type="ECO:0000313" key="3">
    <source>
        <dbReference type="Proteomes" id="UP000306102"/>
    </source>
</evidence>
<sequence length="162" mass="18326">MSTDSCLSLAMFNLLRMGVFCSMTVNDEVEVEKMDRVLFISNVRGMEFYVEFVDNDFLILMKVGKSTRNCEKFSCIIDKGDCLENDCLLLLGWRSPAVIVSYACPQSRYDLEEEMCNAQREAVEAAHQKCIQMPRIIHLRKAAAIGSNGERSGDHMDIPNPT</sequence>
<gene>
    <name evidence="2" type="ORF">TEA_000346</name>
</gene>
<evidence type="ECO:0000256" key="1">
    <source>
        <dbReference type="SAM" id="SignalP"/>
    </source>
</evidence>
<reference evidence="2 3" key="1">
    <citation type="journal article" date="2018" name="Proc. Natl. Acad. Sci. U.S.A.">
        <title>Draft genome sequence of Camellia sinensis var. sinensis provides insights into the evolution of the tea genome and tea quality.</title>
        <authorList>
            <person name="Wei C."/>
            <person name="Yang H."/>
            <person name="Wang S."/>
            <person name="Zhao J."/>
            <person name="Liu C."/>
            <person name="Gao L."/>
            <person name="Xia E."/>
            <person name="Lu Y."/>
            <person name="Tai Y."/>
            <person name="She G."/>
            <person name="Sun J."/>
            <person name="Cao H."/>
            <person name="Tong W."/>
            <person name="Gao Q."/>
            <person name="Li Y."/>
            <person name="Deng W."/>
            <person name="Jiang X."/>
            <person name="Wang W."/>
            <person name="Chen Q."/>
            <person name="Zhang S."/>
            <person name="Li H."/>
            <person name="Wu J."/>
            <person name="Wang P."/>
            <person name="Li P."/>
            <person name="Shi C."/>
            <person name="Zheng F."/>
            <person name="Jian J."/>
            <person name="Huang B."/>
            <person name="Shan D."/>
            <person name="Shi M."/>
            <person name="Fang C."/>
            <person name="Yue Y."/>
            <person name="Li F."/>
            <person name="Li D."/>
            <person name="Wei S."/>
            <person name="Han B."/>
            <person name="Jiang C."/>
            <person name="Yin Y."/>
            <person name="Xia T."/>
            <person name="Zhang Z."/>
            <person name="Bennetzen J.L."/>
            <person name="Zhao S."/>
            <person name="Wan X."/>
        </authorList>
    </citation>
    <scope>NUCLEOTIDE SEQUENCE [LARGE SCALE GENOMIC DNA]</scope>
    <source>
        <strain evidence="3">cv. Shuchazao</strain>
        <tissue evidence="2">Leaf</tissue>
    </source>
</reference>
<evidence type="ECO:0000313" key="2">
    <source>
        <dbReference type="EMBL" id="THG15855.1"/>
    </source>
</evidence>
<feature type="signal peptide" evidence="1">
    <location>
        <begin position="1"/>
        <end position="21"/>
    </location>
</feature>
<comment type="caution">
    <text evidence="2">The sequence shown here is derived from an EMBL/GenBank/DDBJ whole genome shotgun (WGS) entry which is preliminary data.</text>
</comment>